<organism evidence="12 13">
    <name type="scientific">Dictyobacter vulcani</name>
    <dbReference type="NCBI Taxonomy" id="2607529"/>
    <lineage>
        <taxon>Bacteria</taxon>
        <taxon>Bacillati</taxon>
        <taxon>Chloroflexota</taxon>
        <taxon>Ktedonobacteria</taxon>
        <taxon>Ktedonobacterales</taxon>
        <taxon>Dictyobacteraceae</taxon>
        <taxon>Dictyobacter</taxon>
    </lineage>
</organism>
<dbReference type="Proteomes" id="UP000326912">
    <property type="component" value="Unassembled WGS sequence"/>
</dbReference>
<keyword evidence="5" id="KW-0808">Transferase</keyword>
<dbReference type="Gene3D" id="3.30.300.30">
    <property type="match status" value="2"/>
</dbReference>
<evidence type="ECO:0000256" key="2">
    <source>
        <dbReference type="ARBA" id="ARBA00004792"/>
    </source>
</evidence>
<feature type="active site" description="Proton acceptor; for dehydratase activity" evidence="7">
    <location>
        <position position="2413"/>
    </location>
</feature>
<dbReference type="SUPFAM" id="SSF53901">
    <property type="entry name" value="Thiolase-like"/>
    <property type="match status" value="1"/>
</dbReference>
<dbReference type="GO" id="GO:0031177">
    <property type="term" value="F:phosphopantetheine binding"/>
    <property type="evidence" value="ECO:0007669"/>
    <property type="project" value="InterPro"/>
</dbReference>
<dbReference type="InterPro" id="IPR025110">
    <property type="entry name" value="AMP-bd_C"/>
</dbReference>
<evidence type="ECO:0000259" key="9">
    <source>
        <dbReference type="PROSITE" id="PS50075"/>
    </source>
</evidence>
<feature type="compositionally biased region" description="Low complexity" evidence="8">
    <location>
        <begin position="673"/>
        <end position="686"/>
    </location>
</feature>
<dbReference type="InterPro" id="IPR020807">
    <property type="entry name" value="PKS_DH"/>
</dbReference>
<dbReference type="NCBIfam" id="TIGR01733">
    <property type="entry name" value="AA-adenyl-dom"/>
    <property type="match status" value="1"/>
</dbReference>
<dbReference type="InterPro" id="IPR045851">
    <property type="entry name" value="AMP-bd_C_sf"/>
</dbReference>
<dbReference type="Gene3D" id="3.40.47.10">
    <property type="match status" value="1"/>
</dbReference>
<evidence type="ECO:0000259" key="10">
    <source>
        <dbReference type="PROSITE" id="PS52004"/>
    </source>
</evidence>
<dbReference type="FunFam" id="3.40.50.12780:FF:000012">
    <property type="entry name" value="Non-ribosomal peptide synthetase"/>
    <property type="match status" value="1"/>
</dbReference>
<dbReference type="InterPro" id="IPR020841">
    <property type="entry name" value="PKS_Beta-ketoAc_synthase_dom"/>
</dbReference>
<dbReference type="Pfam" id="PF22336">
    <property type="entry name" value="RhiE-like_linker"/>
    <property type="match status" value="1"/>
</dbReference>
<dbReference type="Pfam" id="PF00550">
    <property type="entry name" value="PP-binding"/>
    <property type="match status" value="2"/>
</dbReference>
<evidence type="ECO:0008006" key="14">
    <source>
        <dbReference type="Google" id="ProtNLM"/>
    </source>
</evidence>
<dbReference type="InterPro" id="IPR023213">
    <property type="entry name" value="CAT-like_dom_sf"/>
</dbReference>
<dbReference type="Gene3D" id="3.40.50.980">
    <property type="match status" value="2"/>
</dbReference>
<dbReference type="EMBL" id="BKZW01000002">
    <property type="protein sequence ID" value="GER89935.1"/>
    <property type="molecule type" value="Genomic_DNA"/>
</dbReference>
<dbReference type="PANTHER" id="PTHR45527">
    <property type="entry name" value="NONRIBOSOMAL PEPTIDE SYNTHETASE"/>
    <property type="match status" value="1"/>
</dbReference>
<evidence type="ECO:0000256" key="5">
    <source>
        <dbReference type="ARBA" id="ARBA00022679"/>
    </source>
</evidence>
<dbReference type="PANTHER" id="PTHR45527:SF1">
    <property type="entry name" value="FATTY ACID SYNTHASE"/>
    <property type="match status" value="1"/>
</dbReference>
<dbReference type="Pfam" id="PF13193">
    <property type="entry name" value="AMP-binding_C"/>
    <property type="match status" value="1"/>
</dbReference>
<dbReference type="PROSITE" id="PS00455">
    <property type="entry name" value="AMP_BINDING"/>
    <property type="match status" value="2"/>
</dbReference>
<accession>A0A5J4KQ05</accession>
<dbReference type="Gene3D" id="3.30.70.3290">
    <property type="match status" value="1"/>
</dbReference>
<feature type="region of interest" description="Disordered" evidence="8">
    <location>
        <begin position="673"/>
        <end position="700"/>
    </location>
</feature>
<dbReference type="InterPro" id="IPR042099">
    <property type="entry name" value="ANL_N_sf"/>
</dbReference>
<dbReference type="Pfam" id="PF14765">
    <property type="entry name" value="PS-DH"/>
    <property type="match status" value="1"/>
</dbReference>
<feature type="domain" description="PKS/mFAS DH" evidence="11">
    <location>
        <begin position="2384"/>
        <end position="2671"/>
    </location>
</feature>
<dbReference type="Gene3D" id="2.30.38.10">
    <property type="entry name" value="Luciferase, Domain 3"/>
    <property type="match status" value="1"/>
</dbReference>
<dbReference type="Pfam" id="PF00109">
    <property type="entry name" value="ketoacyl-synt"/>
    <property type="match status" value="1"/>
</dbReference>
<dbReference type="CDD" id="cd00833">
    <property type="entry name" value="PKS"/>
    <property type="match status" value="1"/>
</dbReference>
<dbReference type="GO" id="GO:0044550">
    <property type="term" value="P:secondary metabolite biosynthetic process"/>
    <property type="evidence" value="ECO:0007669"/>
    <property type="project" value="UniProtKB-ARBA"/>
</dbReference>
<dbReference type="InterPro" id="IPR054514">
    <property type="entry name" value="RhiE-like_linker"/>
</dbReference>
<feature type="active site" description="Proton donor; for dehydratase activity" evidence="7">
    <location>
        <position position="2585"/>
    </location>
</feature>
<dbReference type="InterPro" id="IPR009081">
    <property type="entry name" value="PP-bd_ACP"/>
</dbReference>
<evidence type="ECO:0000256" key="4">
    <source>
        <dbReference type="ARBA" id="ARBA00022553"/>
    </source>
</evidence>
<dbReference type="GO" id="GO:0005737">
    <property type="term" value="C:cytoplasm"/>
    <property type="evidence" value="ECO:0007669"/>
    <property type="project" value="TreeGrafter"/>
</dbReference>
<dbReference type="CDD" id="cd05906">
    <property type="entry name" value="A_NRPS_TubE_like"/>
    <property type="match status" value="1"/>
</dbReference>
<dbReference type="Gene3D" id="3.10.129.110">
    <property type="entry name" value="Polyketide synthase dehydratase"/>
    <property type="match status" value="1"/>
</dbReference>
<dbReference type="FunFam" id="3.30.300.30:FF:000010">
    <property type="entry name" value="Enterobactin synthetase component F"/>
    <property type="match status" value="1"/>
</dbReference>
<feature type="compositionally biased region" description="Basic and acidic residues" evidence="8">
    <location>
        <begin position="687"/>
        <end position="696"/>
    </location>
</feature>
<dbReference type="Gene3D" id="3.40.50.12780">
    <property type="entry name" value="N-terminal domain of ligase-like"/>
    <property type="match status" value="1"/>
</dbReference>
<dbReference type="Pfam" id="PF00501">
    <property type="entry name" value="AMP-binding"/>
    <property type="match status" value="2"/>
</dbReference>
<keyword evidence="13" id="KW-1185">Reference proteome</keyword>
<dbReference type="Pfam" id="PF23024">
    <property type="entry name" value="AMP-dom_DIP2-like"/>
    <property type="match status" value="1"/>
</dbReference>
<dbReference type="InterPro" id="IPR000873">
    <property type="entry name" value="AMP-dep_synth/lig_dom"/>
</dbReference>
<dbReference type="InterPro" id="IPR016039">
    <property type="entry name" value="Thiolase-like"/>
</dbReference>
<dbReference type="PROSITE" id="PS50075">
    <property type="entry name" value="CARRIER"/>
    <property type="match status" value="2"/>
</dbReference>
<dbReference type="InterPro" id="IPR020845">
    <property type="entry name" value="AMP-binding_CS"/>
</dbReference>
<dbReference type="Gene3D" id="3.30.559.30">
    <property type="entry name" value="Nonribosomal peptide synthetase, condensation domain"/>
    <property type="match status" value="1"/>
</dbReference>
<comment type="caution">
    <text evidence="12">The sequence shown here is derived from an EMBL/GenBank/DDBJ whole genome shotgun (WGS) entry which is preliminary data.</text>
</comment>
<dbReference type="InterPro" id="IPR014031">
    <property type="entry name" value="Ketoacyl_synth_C"/>
</dbReference>
<dbReference type="PROSITE" id="PS52004">
    <property type="entry name" value="KS3_2"/>
    <property type="match status" value="1"/>
</dbReference>
<dbReference type="Gene3D" id="3.30.559.10">
    <property type="entry name" value="Chloramphenicol acetyltransferase-like domain"/>
    <property type="match status" value="1"/>
</dbReference>
<dbReference type="InterPro" id="IPR020806">
    <property type="entry name" value="PKS_PP-bd"/>
</dbReference>
<evidence type="ECO:0000313" key="13">
    <source>
        <dbReference type="Proteomes" id="UP000326912"/>
    </source>
</evidence>
<dbReference type="SMART" id="SM00826">
    <property type="entry name" value="PKS_DH"/>
    <property type="match status" value="1"/>
</dbReference>
<protein>
    <recommendedName>
        <fullName evidence="14">Non-ribosomal peptide synthetase</fullName>
    </recommendedName>
</protein>
<dbReference type="SUPFAM" id="SSF56801">
    <property type="entry name" value="Acetyl-CoA synthetase-like"/>
    <property type="match status" value="2"/>
</dbReference>
<dbReference type="InterPro" id="IPR001242">
    <property type="entry name" value="Condensation_dom"/>
</dbReference>
<reference evidence="12 13" key="1">
    <citation type="submission" date="2019-10" db="EMBL/GenBank/DDBJ databases">
        <title>Dictyobacter vulcani sp. nov., within the class Ktedonobacteria, isolated from soil of volcanic Mt. Zao.</title>
        <authorList>
            <person name="Zheng Y."/>
            <person name="Wang C.M."/>
            <person name="Sakai Y."/>
            <person name="Abe K."/>
            <person name="Yokota A."/>
            <person name="Yabe S."/>
        </authorList>
    </citation>
    <scope>NUCLEOTIDE SEQUENCE [LARGE SCALE GENOMIC DNA]</scope>
    <source>
        <strain evidence="12 13">W12</strain>
    </source>
</reference>
<evidence type="ECO:0000256" key="8">
    <source>
        <dbReference type="SAM" id="MobiDB-lite"/>
    </source>
</evidence>
<comment type="pathway">
    <text evidence="2">Antibiotic biosynthesis.</text>
</comment>
<evidence type="ECO:0000259" key="11">
    <source>
        <dbReference type="PROSITE" id="PS52019"/>
    </source>
</evidence>
<keyword evidence="3" id="KW-0596">Phosphopantetheine</keyword>
<dbReference type="CDD" id="cd12116">
    <property type="entry name" value="A_NRPS_Ta1_like"/>
    <property type="match status" value="1"/>
</dbReference>
<dbReference type="InterPro" id="IPR036736">
    <property type="entry name" value="ACP-like_sf"/>
</dbReference>
<dbReference type="GO" id="GO:0008610">
    <property type="term" value="P:lipid biosynthetic process"/>
    <property type="evidence" value="ECO:0007669"/>
    <property type="project" value="UniProtKB-ARBA"/>
</dbReference>
<dbReference type="InterPro" id="IPR042104">
    <property type="entry name" value="PKS_dehydratase_sf"/>
</dbReference>
<comment type="cofactor">
    <cofactor evidence="1">
        <name>pantetheine 4'-phosphate</name>
        <dbReference type="ChEBI" id="CHEBI:47942"/>
    </cofactor>
</comment>
<dbReference type="Gene3D" id="1.10.1200.10">
    <property type="entry name" value="ACP-like"/>
    <property type="match status" value="2"/>
</dbReference>
<feature type="domain" description="Carrier" evidence="9">
    <location>
        <begin position="596"/>
        <end position="670"/>
    </location>
</feature>
<keyword evidence="6" id="KW-0677">Repeat</keyword>
<evidence type="ECO:0000256" key="6">
    <source>
        <dbReference type="ARBA" id="ARBA00022737"/>
    </source>
</evidence>
<dbReference type="InterPro" id="IPR014030">
    <property type="entry name" value="Ketoacyl_synth_N"/>
</dbReference>
<dbReference type="SMART" id="SM00823">
    <property type="entry name" value="PKS_PP"/>
    <property type="match status" value="2"/>
</dbReference>
<dbReference type="SUPFAM" id="SSF52777">
    <property type="entry name" value="CoA-dependent acyltransferases"/>
    <property type="match status" value="2"/>
</dbReference>
<dbReference type="InterPro" id="IPR049552">
    <property type="entry name" value="PKS_DH_N"/>
</dbReference>
<feature type="domain" description="Ketosynthase family 3 (KS3)" evidence="10">
    <location>
        <begin position="1772"/>
        <end position="2198"/>
    </location>
</feature>
<dbReference type="GO" id="GO:0016746">
    <property type="term" value="F:acyltransferase activity"/>
    <property type="evidence" value="ECO:0007669"/>
    <property type="project" value="InterPro"/>
</dbReference>
<evidence type="ECO:0000256" key="7">
    <source>
        <dbReference type="PROSITE-ProRule" id="PRU01363"/>
    </source>
</evidence>
<dbReference type="Pfam" id="PF21089">
    <property type="entry name" value="PKS_DH_N"/>
    <property type="match status" value="1"/>
</dbReference>
<name>A0A5J4KQ05_9CHLR</name>
<feature type="region of interest" description="C-terminal hotdog fold" evidence="7">
    <location>
        <begin position="2523"/>
        <end position="2671"/>
    </location>
</feature>
<dbReference type="SUPFAM" id="SSF47336">
    <property type="entry name" value="ACP-like"/>
    <property type="match status" value="2"/>
</dbReference>
<dbReference type="InterPro" id="IPR049900">
    <property type="entry name" value="PKS_mFAS_DH"/>
</dbReference>
<feature type="domain" description="Carrier" evidence="9">
    <location>
        <begin position="1666"/>
        <end position="1741"/>
    </location>
</feature>
<dbReference type="Pfam" id="PF02801">
    <property type="entry name" value="Ketoacyl-synt_C"/>
    <property type="match status" value="1"/>
</dbReference>
<gene>
    <name evidence="12" type="ORF">KDW_40970</name>
</gene>
<keyword evidence="4" id="KW-0597">Phosphoprotein</keyword>
<evidence type="ECO:0000313" key="12">
    <source>
        <dbReference type="EMBL" id="GER89935.1"/>
    </source>
</evidence>
<sequence>MSEALNNDNAEKLSIKHGGHLLTTAEQPTTLPEALHATAIVHRKSRDIIYLQSDGSELHRSYTQLWEDALSLMRGLRRAGLQPQDTVILQLADNEQFIPMFWGCQLAGLVPTPLAVPPTYIQPSSATYKIQDAWTLLDHPAVVTNHDMLPELLDWAKAQGLEQFQAFAIEDLFEHEGDSDWHHAQPEDLALLLLTSGSTGVPKAVMLKHRNILSMITGMIQMYSFSDQDVTFNWMPFDHVGGIVMMHLRDAYLGCLEINVANQAILLDPLQWLDGIDHYRATVTWAPNFAFGLITDYTDEIGSRRWDLSSMHSMFNGGEALVAKVGRRFLALLEPHGLPVDAIQPAWGMSETSSGVIFSHNFSRATIRDEDDFVEIGIPIPGLSIRIVDDDNQLLVEGATGRLQVNGPSVTSGYYNRPELNQSVFTDDGWFETGDLGFMRHGHLTITGRTKDTIIINGVNYYSHAIEAVVEELPEIETSYTAACAVRKDSDTTDQLAIFFVVAFPHEDRQLAQLLRKIRQRITQTVGVTPEYLLLVEKEDIPKTGIGKIQRAQLKQAFEKGEFAGLLKKLDHVSRGSGWATQEKQVANNVVKLTKADIQGYLIDFFVENLNIARDSIEPATDIHSLGVNSIMMMKLMRAFEKGHRIKITARELFKYPTIQLLATYLAEKSEKSTASPPQAAASTASTKREEHREKPASLSPLSEVQKGLWTLQKMSPEMSGYHLPLCLRFSSQLDIAKIQQAFHHVLEQHPILTSVIEEEKGIPYRKNRSPRSLTFSLEDISALAEPEILPYLRSKVKEPFILKQGPLMRVYIMSRSAEEHFLLVVIHHIIFDGSSSVTFMRSLLESYKHLLQGETLAEPPQATTYDDFVVWEQGMLASEEGERYRAYWQQQLSGPLPTLRLPADRPETANQMFTGRVYARSFSPELTERIKAFAQGQARNVSTVLLASYMLLLSRYSEQEEIIVGMPVMVRPEERFDTLIGYFLNMLPIRGRVLRTESFVTFLNTLQLTLLDGLDHAPYPFPRMVRALNMAHTPSAAPLFRAAFFYQNYLQSISYKEMFSQYKPLFSVDFVEGIHQEGEYELVFELLDEEDGMGLNIKYSADLFDDATVASMFDRYMRLVEAIMQNPALTLNEYSLMSEDEKNTLLHAWNDTQEDYPQLCFHELFEQQVHKTPDAKAVFYEHDFLTYRDLHAKSHLLALYLQEQGVGPDSLVGICTERSLDMSIGLIAILMAGGAYVPLDPEYPEERLSYMLEDSDVPIILTQSRLRKKFDTLAVKRAEVITLDQDWEKVASVAHGRQALKREVQLDHLAYVLYTSGSTGKPKGVMIPHRALTNFLVSMAQRPGLSAQDRLLAVTTYCFDIAGLELFLPLMMGAQCYICGSDKVKNAEKLKLEIQHIKPTIMQATPVTWTMLFQAGWKNEERVTILCGGEALPPKLKQHFVRTDSEAWNMFGPTETTIWSMLQRIQSDELITIGQPIANTQIYIVDSYLNPVPIGVPGELCIAGVGLARGYYRQPALTAEKFVENPFQAGSRLYKTGDLARWLPTGQIEYLGRIDTQVKLRGFRIELGAIDSRIAEHAGVQEVVTVVHQHQEQKKLVAYYTAHEPAPAVEALRAHVKAVLPDYMVPAHFLRLDTLPLTPNGKIDRKALEQRALALPRPEGRTRHVSHSQIEAILREIWREVLQVEEVGSDDGFFDVGGDSLLAVVVAERIANVLACPFGVTDLFAYPTIRASSAYLARQQEPVLPAMDESAITTVVNESPATRRALPDYYDTSVAVIGISCQFPGANSYREFWENLCAGKESLTFFRAEELREMGVPEELIANPHYVPVQSTIAGKDLFDPGFFHLSPKDAELMDPQLRLLLLHSWKAIEDAGYVSRQIPHTSVYMSASNNGYRALLPAETTQYFDSPDGYVSWVLAQSGTIPTMISHKLGLRGPSYFVHANCSSSLIGLHAAYQSLQAGASTYALVGASTIHTQSQVGYVHQPGLNFSSDGHIKAFDAAADGMAGGEGVAVIVLKNAVAAVNDGDHIYALLRGIGVNNDGAEKVGFYAPSVKGQTDVMQQVLAATQVDPATIHYLEAHGTGTKLGDPIELAALKAVYPSQHSGQPTCGLGSVKSNLGHLDTVAGLAGSIKVVLSLARNELVPSINYREPNPALELEHSPFYVVTERQAWKQGAEVQRAALSSFGLGGTNTHAIFEQYRPSEEARAVEEGGPYLLPLSARNSGRVRAYVQELLAFVQTAGWEEEGTLRDLAYTLQVGREAMESRVVFVAHDQEELSQQLAAFMAGKEEIAGCLRGDRQQGNDISWLEEDDDSQALIQTWMVKGKVHKLAELWCKGMTIDWRQLYPHDLPRRMSAPTYPFAQERYWPQTSQREQQPTPGTSLLHPLLHQNTSDLSEQRFSSTFSGQEFFLSDHVVRGKSVLPGVAYLEMVRVAVQRATRLQDAEDTSIRLNHVVWVQPIVVDKQPVQIHIGLFPEDKGKIAYEIYSDADNGTDPIVHGQGSAELISRAEVPAWNLLDLQAQCKQSVLSPARFYEEARERGIAFGPAFQCITQTYAGQGEVLTRLSLPAPLAAAQSTYVLHPSMMDAALQTATICIMMGLTQTKLLLPFALEGLEIFGACTSAMWAYARHSQGNKVGDAVQKIDVDLCDEAGAVCVRIKGFLDESSGRRGAPG</sequence>
<dbReference type="SMART" id="SM00825">
    <property type="entry name" value="PKS_KS"/>
    <property type="match status" value="1"/>
</dbReference>
<dbReference type="InterPro" id="IPR010071">
    <property type="entry name" value="AA_adenyl_dom"/>
</dbReference>
<evidence type="ECO:0000256" key="1">
    <source>
        <dbReference type="ARBA" id="ARBA00001957"/>
    </source>
</evidence>
<dbReference type="GO" id="GO:0043041">
    <property type="term" value="P:amino acid activation for nonribosomal peptide biosynthetic process"/>
    <property type="evidence" value="ECO:0007669"/>
    <property type="project" value="TreeGrafter"/>
</dbReference>
<dbReference type="FunFam" id="2.30.38.10:FF:000001">
    <property type="entry name" value="Non-ribosomal peptide synthetase PvdI"/>
    <property type="match status" value="1"/>
</dbReference>
<feature type="region of interest" description="N-terminal hotdog fold" evidence="7">
    <location>
        <begin position="2384"/>
        <end position="2509"/>
    </location>
</feature>
<dbReference type="Pfam" id="PF00668">
    <property type="entry name" value="Condensation"/>
    <property type="match status" value="1"/>
</dbReference>
<dbReference type="FunFam" id="3.40.50.980:FF:000001">
    <property type="entry name" value="Non-ribosomal peptide synthetase"/>
    <property type="match status" value="1"/>
</dbReference>
<dbReference type="InterPro" id="IPR049551">
    <property type="entry name" value="PKS_DH_C"/>
</dbReference>
<dbReference type="PROSITE" id="PS52019">
    <property type="entry name" value="PKS_MFAS_DH"/>
    <property type="match status" value="1"/>
</dbReference>
<proteinExistence type="predicted"/>
<evidence type="ECO:0000256" key="3">
    <source>
        <dbReference type="ARBA" id="ARBA00022450"/>
    </source>
</evidence>